<sequence length="133" mass="13917">MKRYLSLGVFGLLLCGLGFSLAACGETPQAKLRQTVFDAASVYHVAASPMPDVMAGKVPGVHLSDEQKALVKKSSQTVVNELTVLETAIQNNNTLTQTSVSGLQSALLSFQTCWAGVKAGTVPDACKTGDTSK</sequence>
<dbReference type="Proteomes" id="UP000216151">
    <property type="component" value="Unassembled WGS sequence"/>
</dbReference>
<feature type="chain" id="PRO_5012854410" evidence="1">
    <location>
        <begin position="23"/>
        <end position="133"/>
    </location>
</feature>
<dbReference type="RefSeq" id="WP_095349957.1">
    <property type="nucleotide sequence ID" value="NZ_NCXK01000011.1"/>
</dbReference>
<keyword evidence="1" id="KW-0732">Signal</keyword>
<evidence type="ECO:0000313" key="2">
    <source>
        <dbReference type="EMBL" id="PAK77844.1"/>
    </source>
</evidence>
<keyword evidence="3" id="KW-1185">Reference proteome</keyword>
<evidence type="ECO:0000313" key="3">
    <source>
        <dbReference type="Proteomes" id="UP000216151"/>
    </source>
</evidence>
<protein>
    <submittedName>
        <fullName evidence="2">Uncharacterized protein</fullName>
    </submittedName>
</protein>
<dbReference type="OrthoDB" id="7220047at2"/>
<dbReference type="PROSITE" id="PS51257">
    <property type="entry name" value="PROKAR_LIPOPROTEIN"/>
    <property type="match status" value="1"/>
</dbReference>
<accession>A0A269XX28</accession>
<name>A0A269XX28_9PROT</name>
<reference evidence="2 3" key="1">
    <citation type="submission" date="2017-04" db="EMBL/GenBank/DDBJ databases">
        <title>Kefir bacterial isolates.</title>
        <authorList>
            <person name="Kim Y."/>
            <person name="Blasche S."/>
            <person name="Patil K.R."/>
        </authorList>
    </citation>
    <scope>NUCLEOTIDE SEQUENCE [LARGE SCALE GENOMIC DNA]</scope>
    <source>
        <strain evidence="2 3">KR</strain>
    </source>
</reference>
<evidence type="ECO:0000256" key="1">
    <source>
        <dbReference type="SAM" id="SignalP"/>
    </source>
</evidence>
<gene>
    <name evidence="2" type="ORF">B8X00_09200</name>
</gene>
<organism evidence="2 3">
    <name type="scientific">Acetobacter fabarum</name>
    <dbReference type="NCBI Taxonomy" id="483199"/>
    <lineage>
        <taxon>Bacteria</taxon>
        <taxon>Pseudomonadati</taxon>
        <taxon>Pseudomonadota</taxon>
        <taxon>Alphaproteobacteria</taxon>
        <taxon>Acetobacterales</taxon>
        <taxon>Acetobacteraceae</taxon>
        <taxon>Acetobacter</taxon>
    </lineage>
</organism>
<proteinExistence type="predicted"/>
<feature type="signal peptide" evidence="1">
    <location>
        <begin position="1"/>
        <end position="22"/>
    </location>
</feature>
<dbReference type="AlphaFoldDB" id="A0A269XX28"/>
<dbReference type="EMBL" id="NCXK01000011">
    <property type="protein sequence ID" value="PAK77844.1"/>
    <property type="molecule type" value="Genomic_DNA"/>
</dbReference>
<comment type="caution">
    <text evidence="2">The sequence shown here is derived from an EMBL/GenBank/DDBJ whole genome shotgun (WGS) entry which is preliminary data.</text>
</comment>